<evidence type="ECO:0000313" key="7">
    <source>
        <dbReference type="EMBL" id="TCK87986.1"/>
    </source>
</evidence>
<keyword evidence="2 5" id="KW-0812">Transmembrane</keyword>
<comment type="caution">
    <text evidence="7">The sequence shown here is derived from an EMBL/GenBank/DDBJ whole genome shotgun (WGS) entry which is preliminary data.</text>
</comment>
<keyword evidence="4 5" id="KW-0472">Membrane</keyword>
<reference evidence="7 8" key="1">
    <citation type="submission" date="2019-03" db="EMBL/GenBank/DDBJ databases">
        <title>Genomic Encyclopedia of Type Strains, Phase IV (KMG-IV): sequencing the most valuable type-strain genomes for metagenomic binning, comparative biology and taxonomic classification.</title>
        <authorList>
            <person name="Goeker M."/>
        </authorList>
    </citation>
    <scope>NUCLEOTIDE SEQUENCE [LARGE SCALE GENOMIC DNA]</scope>
    <source>
        <strain evidence="7 8">DSM 24176</strain>
    </source>
</reference>
<proteinExistence type="predicted"/>
<name>A0A4R1M6T5_9FIRM</name>
<evidence type="ECO:0000313" key="8">
    <source>
        <dbReference type="Proteomes" id="UP000294545"/>
    </source>
</evidence>
<sequence length="137" mass="15343">MLVKRIVSELIDIIIMFAAVVGVLYGLANLEFLGSFESGLLNTLALVSTLIMCIAVPILLQSLFWQEGRSIGKNYVGLVVVDSLTKEKVGFSTMLVREAFSKWLSLWIMCIPIFFGKRGVHENATQTEVRVYIKKRS</sequence>
<dbReference type="GO" id="GO:0016020">
    <property type="term" value="C:membrane"/>
    <property type="evidence" value="ECO:0007669"/>
    <property type="project" value="UniProtKB-SubCell"/>
</dbReference>
<feature type="transmembrane region" description="Helical" evidence="5">
    <location>
        <begin position="7"/>
        <end position="28"/>
    </location>
</feature>
<keyword evidence="8" id="KW-1185">Reference proteome</keyword>
<accession>A0A4R1M6T5</accession>
<evidence type="ECO:0000256" key="5">
    <source>
        <dbReference type="SAM" id="Phobius"/>
    </source>
</evidence>
<evidence type="ECO:0000256" key="3">
    <source>
        <dbReference type="ARBA" id="ARBA00022989"/>
    </source>
</evidence>
<feature type="domain" description="RDD" evidence="6">
    <location>
        <begin position="2"/>
        <end position="114"/>
    </location>
</feature>
<keyword evidence="3 5" id="KW-1133">Transmembrane helix</keyword>
<dbReference type="EMBL" id="SMGQ01000017">
    <property type="protein sequence ID" value="TCK87986.1"/>
    <property type="molecule type" value="Genomic_DNA"/>
</dbReference>
<evidence type="ECO:0000259" key="6">
    <source>
        <dbReference type="Pfam" id="PF06271"/>
    </source>
</evidence>
<gene>
    <name evidence="7" type="ORF">EDC19_2633</name>
</gene>
<evidence type="ECO:0000256" key="2">
    <source>
        <dbReference type="ARBA" id="ARBA00022692"/>
    </source>
</evidence>
<evidence type="ECO:0000256" key="4">
    <source>
        <dbReference type="ARBA" id="ARBA00023136"/>
    </source>
</evidence>
<dbReference type="OrthoDB" id="2184374at2"/>
<comment type="subcellular location">
    <subcellularLocation>
        <location evidence="1">Membrane</location>
        <topology evidence="1">Multi-pass membrane protein</topology>
    </subcellularLocation>
</comment>
<dbReference type="RefSeq" id="WP_132283294.1">
    <property type="nucleotide sequence ID" value="NZ_SMGQ01000017.1"/>
</dbReference>
<dbReference type="Proteomes" id="UP000294545">
    <property type="component" value="Unassembled WGS sequence"/>
</dbReference>
<protein>
    <submittedName>
        <fullName evidence="7">RDD family protein</fullName>
    </submittedName>
</protein>
<dbReference type="InterPro" id="IPR010432">
    <property type="entry name" value="RDD"/>
</dbReference>
<evidence type="ECO:0000256" key="1">
    <source>
        <dbReference type="ARBA" id="ARBA00004141"/>
    </source>
</evidence>
<dbReference type="AlphaFoldDB" id="A0A4R1M6T5"/>
<organism evidence="7 8">
    <name type="scientific">Natranaerovirga hydrolytica</name>
    <dbReference type="NCBI Taxonomy" id="680378"/>
    <lineage>
        <taxon>Bacteria</taxon>
        <taxon>Bacillati</taxon>
        <taxon>Bacillota</taxon>
        <taxon>Clostridia</taxon>
        <taxon>Lachnospirales</taxon>
        <taxon>Natranaerovirgaceae</taxon>
        <taxon>Natranaerovirga</taxon>
    </lineage>
</organism>
<dbReference type="Pfam" id="PF06271">
    <property type="entry name" value="RDD"/>
    <property type="match status" value="1"/>
</dbReference>
<feature type="transmembrane region" description="Helical" evidence="5">
    <location>
        <begin position="40"/>
        <end position="60"/>
    </location>
</feature>